<gene>
    <name evidence="1" type="primary">csgA</name>
    <name evidence="1" type="ORF">GCM10008983_15960</name>
</gene>
<protein>
    <submittedName>
        <fullName evidence="1">Sigma-G-dependent sporulation-specific acid-soluble spore protein CsgA</fullName>
    </submittedName>
</protein>
<accession>A0ABN0Z9F3</accession>
<dbReference type="RefSeq" id="WP_343752310.1">
    <property type="nucleotide sequence ID" value="NZ_BAAADM010000041.1"/>
</dbReference>
<keyword evidence="2" id="KW-1185">Reference proteome</keyword>
<proteinExistence type="predicted"/>
<dbReference type="InterPro" id="IPR020255">
    <property type="entry name" value="CsgA"/>
</dbReference>
<dbReference type="EMBL" id="BAAADM010000041">
    <property type="protein sequence ID" value="GAA0439854.1"/>
    <property type="molecule type" value="Genomic_DNA"/>
</dbReference>
<reference evidence="1 2" key="1">
    <citation type="journal article" date="2019" name="Int. J. Syst. Evol. Microbiol.">
        <title>The Global Catalogue of Microorganisms (GCM) 10K type strain sequencing project: providing services to taxonomists for standard genome sequencing and annotation.</title>
        <authorList>
            <consortium name="The Broad Institute Genomics Platform"/>
            <consortium name="The Broad Institute Genome Sequencing Center for Infectious Disease"/>
            <person name="Wu L."/>
            <person name="Ma J."/>
        </authorList>
    </citation>
    <scope>NUCLEOTIDE SEQUENCE [LARGE SCALE GENOMIC DNA]</scope>
    <source>
        <strain evidence="1 2">JCM 12149</strain>
    </source>
</reference>
<comment type="caution">
    <text evidence="1">The sequence shown here is derived from an EMBL/GenBank/DDBJ whole genome shotgun (WGS) entry which is preliminary data.</text>
</comment>
<evidence type="ECO:0000313" key="1">
    <source>
        <dbReference type="EMBL" id="GAA0439854.1"/>
    </source>
</evidence>
<sequence length="85" mass="10055">MIDNDNTLHFLRESLVNTSEDAMTQQIITRLETHDYKNEQEFVKSLSEEETEYLDSVVEKELNYARNAEDDVRAQQLNDVYELLI</sequence>
<evidence type="ECO:0000313" key="2">
    <source>
        <dbReference type="Proteomes" id="UP001501459"/>
    </source>
</evidence>
<name>A0ABN0Z9F3_9BACI</name>
<dbReference type="Proteomes" id="UP001501459">
    <property type="component" value="Unassembled WGS sequence"/>
</dbReference>
<organism evidence="1 2">
    <name type="scientific">Lentibacillus halophilus</name>
    <dbReference type="NCBI Taxonomy" id="295065"/>
    <lineage>
        <taxon>Bacteria</taxon>
        <taxon>Bacillati</taxon>
        <taxon>Bacillota</taxon>
        <taxon>Bacilli</taxon>
        <taxon>Bacillales</taxon>
        <taxon>Bacillaceae</taxon>
        <taxon>Lentibacillus</taxon>
    </lineage>
</organism>
<dbReference type="Pfam" id="PF17334">
    <property type="entry name" value="CsgA"/>
    <property type="match status" value="1"/>
</dbReference>